<proteinExistence type="predicted"/>
<name>A0ABS5ST42_9PROT</name>
<dbReference type="RefSeq" id="WP_214165858.1">
    <property type="nucleotide sequence ID" value="NZ_JABLUU010000028.1"/>
</dbReference>
<organism evidence="1 2">
    <name type="scientific">Komagataeibacter oboediens</name>
    <dbReference type="NCBI Taxonomy" id="65958"/>
    <lineage>
        <taxon>Bacteria</taxon>
        <taxon>Pseudomonadati</taxon>
        <taxon>Pseudomonadota</taxon>
        <taxon>Alphaproteobacteria</taxon>
        <taxon>Acetobacterales</taxon>
        <taxon>Acetobacteraceae</taxon>
        <taxon>Komagataeibacter</taxon>
    </lineage>
</organism>
<keyword evidence="2" id="KW-1185">Reference proteome</keyword>
<comment type="caution">
    <text evidence="1">The sequence shown here is derived from an EMBL/GenBank/DDBJ whole genome shotgun (WGS) entry which is preliminary data.</text>
</comment>
<dbReference type="Proteomes" id="UP001519538">
    <property type="component" value="Unassembled WGS sequence"/>
</dbReference>
<accession>A0ABS5ST42</accession>
<evidence type="ECO:0008006" key="3">
    <source>
        <dbReference type="Google" id="ProtNLM"/>
    </source>
</evidence>
<gene>
    <name evidence="1" type="ORF">HNO79_15815</name>
</gene>
<evidence type="ECO:0000313" key="2">
    <source>
        <dbReference type="Proteomes" id="UP001519538"/>
    </source>
</evidence>
<reference evidence="1 2" key="1">
    <citation type="journal article" date="2021" name="Astrobiology">
        <title>Bacterial Cellulose Retains Robustness but Its Synthesis Declines After Exposure to a Mars-Like Environment Simulated Outside the International Space Station.</title>
        <authorList>
            <person name="Orlovska I."/>
            <person name="Podolich O."/>
            <person name="Kukharenko O."/>
            <person name="Zaets I."/>
            <person name="Reva O."/>
            <person name="Khirunenko L."/>
            <person name="Zmejkoski D."/>
            <person name="Rogalsky S."/>
            <person name="Barh D."/>
            <person name="Tiwari S."/>
            <person name="Kumavath R."/>
            <person name="Goes-Neto A."/>
            <person name="Azevedo V."/>
            <person name="Brenig B."/>
            <person name="Ghosh P."/>
            <person name="de Vera J.P."/>
            <person name="Kozyrovska N."/>
        </authorList>
    </citation>
    <scope>NUCLEOTIDE SEQUENCE [LARGE SCALE GENOMIC DNA]</scope>
    <source>
        <strain evidence="1 2">IMBG 311</strain>
    </source>
</reference>
<protein>
    <recommendedName>
        <fullName evidence="3">RiboL-PSP-HEPN domain-containing protein</fullName>
    </recommendedName>
</protein>
<sequence>MRMQKKKEYKEFIVGIDAEGNLIKNTCDPDCLANYFGSNEEYSHYLTPVWFSRDVLEKYYNNPGKYSVEDGYVRCGSLWGIQIDNNIPDHVMVYLGDLGRDLSSEEQRHWVNYNLTPSDRMPSKVNFERSFNAKFSIPSEPDLLFKYLYQKLNEKWMKKNGWPLFREIHSGDAHIIKQVRLLFANNLGEFDHQILFLVKLLIDYLNESQLVSACGGALPDEKGIGKLERYLTKYNYPHRVRDIKLLRLLQNLRSSGAAHAKGGRFDRVHKDIGLDKKTAPEVFREIMEKINKMLNDIHDFFF</sequence>
<dbReference type="EMBL" id="JABLUU010000028">
    <property type="protein sequence ID" value="MBT0676837.1"/>
    <property type="molecule type" value="Genomic_DNA"/>
</dbReference>
<evidence type="ECO:0000313" key="1">
    <source>
        <dbReference type="EMBL" id="MBT0676837.1"/>
    </source>
</evidence>
<dbReference type="GeneID" id="79189209"/>